<dbReference type="InterPro" id="IPR041336">
    <property type="entry name" value="DNApol_Exo"/>
</dbReference>
<dbReference type="Proteomes" id="UP000007879">
    <property type="component" value="Unassembled WGS sequence"/>
</dbReference>
<dbReference type="FunFam" id="1.10.150.20:FF:000024">
    <property type="entry name" value="DNA polymerase gamma, catalytic subunit"/>
    <property type="match status" value="1"/>
</dbReference>
<evidence type="ECO:0000256" key="7">
    <source>
        <dbReference type="ARBA" id="ARBA00022705"/>
    </source>
</evidence>
<evidence type="ECO:0000256" key="12">
    <source>
        <dbReference type="ARBA" id="ARBA00031966"/>
    </source>
</evidence>
<accession>A0AAN0JI53</accession>
<dbReference type="GeneID" id="100640381"/>
<evidence type="ECO:0000256" key="6">
    <source>
        <dbReference type="ARBA" id="ARBA00022695"/>
    </source>
</evidence>
<dbReference type="GO" id="GO:0003677">
    <property type="term" value="F:DNA binding"/>
    <property type="evidence" value="ECO:0007669"/>
    <property type="project" value="UniProtKB-KW"/>
</dbReference>
<comment type="similarity">
    <text evidence="3">Belongs to the DNA polymerase type-A family.</text>
</comment>
<keyword evidence="5" id="KW-0808">Transferase</keyword>
<dbReference type="Gene3D" id="1.10.150.20">
    <property type="entry name" value="5' to 3' exonuclease, C-terminal subdomain"/>
    <property type="match status" value="1"/>
</dbReference>
<name>A0AAN0JI53_AMPQE</name>
<dbReference type="SMART" id="SM00482">
    <property type="entry name" value="POLAc"/>
    <property type="match status" value="1"/>
</dbReference>
<dbReference type="Pfam" id="PF18136">
    <property type="entry name" value="DNApol_Exo"/>
    <property type="match status" value="1"/>
</dbReference>
<evidence type="ECO:0000313" key="15">
    <source>
        <dbReference type="Proteomes" id="UP000007879"/>
    </source>
</evidence>
<dbReference type="KEGG" id="aqu:100640381"/>
<dbReference type="RefSeq" id="XP_019856654.1">
    <property type="nucleotide sequence ID" value="XM_020001095.1"/>
</dbReference>
<dbReference type="InterPro" id="IPR012337">
    <property type="entry name" value="RNaseH-like_sf"/>
</dbReference>
<dbReference type="SUPFAM" id="SSF53098">
    <property type="entry name" value="Ribonuclease H-like"/>
    <property type="match status" value="1"/>
</dbReference>
<keyword evidence="8" id="KW-0460">Magnesium</keyword>
<dbReference type="GO" id="GO:0005760">
    <property type="term" value="C:gamma DNA polymerase complex"/>
    <property type="evidence" value="ECO:0007669"/>
    <property type="project" value="InterPro"/>
</dbReference>
<dbReference type="InterPro" id="IPR043502">
    <property type="entry name" value="DNA/RNA_pol_sf"/>
</dbReference>
<keyword evidence="10" id="KW-0496">Mitochondrion</keyword>
<feature type="domain" description="DNA-directed DNA polymerase family A palm" evidence="13">
    <location>
        <begin position="461"/>
        <end position="727"/>
    </location>
</feature>
<protein>
    <recommendedName>
        <fullName evidence="4">DNA polymerase subunit gamma-1</fullName>
    </recommendedName>
    <alternativeName>
        <fullName evidence="12">Mitochondrial DNA polymerase catalytic subunit</fullName>
    </alternativeName>
</protein>
<keyword evidence="15" id="KW-1185">Reference proteome</keyword>
<dbReference type="EnsemblMetazoa" id="XM_020001095.1">
    <property type="protein sequence ID" value="XP_019856654.1"/>
    <property type="gene ID" value="LOC100640381"/>
</dbReference>
<keyword evidence="7" id="KW-0235">DNA replication</keyword>
<evidence type="ECO:0000256" key="11">
    <source>
        <dbReference type="ARBA" id="ARBA00023271"/>
    </source>
</evidence>
<dbReference type="InterPro" id="IPR002297">
    <property type="entry name" value="DNA-dir_DNA_pol_A_mt"/>
</dbReference>
<dbReference type="GO" id="GO:0003887">
    <property type="term" value="F:DNA-directed DNA polymerase activity"/>
    <property type="evidence" value="ECO:0007669"/>
    <property type="project" value="InterPro"/>
</dbReference>
<sequence length="757" mass="85048">MSVPKFGCRFFIRNLSDQTRFNPLGVQMLSKSLYQQVFPGAESQTEPSQEAINKSVSHLSEHGLWTNGSGTTVTQENIDINLPPLFGENILSHFTKLAEDQVSPYRPLIASLVCEGSLSSPPTQWNYKPGWTCYSNDGSITLVPFPDEKALIFDVEVCVPEGHAPKLAIAMSPNNVYSWVSPRLFSERDFAEKSKVNFDELIPLEGGESWSERIVVGHNVSYDRARIKEQYLFNGPKTKFLDTLSLHTCVSGQTSTQKVLWRSALKRKRQEMESKAFVQSHNEDEFFDAVAKLSRLSKEKWMEVSSPNSLADMYQLYCGGEKIDKSLSEIFIKGNSSDIRDNFQDLMGYCYQDVKCTYEILKVLYPLFLHHCPHPVTLAGMLEMSTMYLPVNESWNTFMQSARYVSLSNFVVWTNEESASDHKRKAQGVIIPKVQVSGTVTRRAVEPTWLTASNAKINKIGSEQKAFVQAPPGYCIVGADVDSQEVWIASLLGDNHFTGLQGGTAFGWMSLQGNKSEGTDIHSKTAQTIGITRDHAKVFNYSRIYGSGKQFASTLLKQFNPLLSDEEIDAKSNSLYESTKGIRRMLLSKKAQAIASSAGITIHSDGSINISDWVKEYKSFPPKSRVGTYWYGGTESHMFNKLESIAKSPQPRTPVLNCLISTALQKENVKEKFMTSRINWVVQSSAVDYLHLLLVAVKWLMAHYNITGGRLCISIHDEVRYIVREEDKYKMSLALQVANIWTRAMFAPSLGMNDLPL</sequence>
<keyword evidence="11" id="KW-1135">Mitochondrion nucleoid</keyword>
<organism evidence="14 15">
    <name type="scientific">Amphimedon queenslandica</name>
    <name type="common">Sponge</name>
    <dbReference type="NCBI Taxonomy" id="400682"/>
    <lineage>
        <taxon>Eukaryota</taxon>
        <taxon>Metazoa</taxon>
        <taxon>Porifera</taxon>
        <taxon>Demospongiae</taxon>
        <taxon>Heteroscleromorpha</taxon>
        <taxon>Haplosclerida</taxon>
        <taxon>Niphatidae</taxon>
        <taxon>Amphimedon</taxon>
    </lineage>
</organism>
<keyword evidence="9" id="KW-0238">DNA-binding</keyword>
<comment type="cofactor">
    <cofactor evidence="1">
        <name>Mg(2+)</name>
        <dbReference type="ChEBI" id="CHEBI:18420"/>
    </cofactor>
</comment>
<evidence type="ECO:0000256" key="10">
    <source>
        <dbReference type="ARBA" id="ARBA00023128"/>
    </source>
</evidence>
<dbReference type="PANTHER" id="PTHR10267">
    <property type="entry name" value="DNA POLYMERASE SUBUNIT GAMMA-1"/>
    <property type="match status" value="1"/>
</dbReference>
<dbReference type="Gene3D" id="3.30.420.390">
    <property type="match status" value="2"/>
</dbReference>
<reference evidence="14" key="2">
    <citation type="submission" date="2024-06" db="UniProtKB">
        <authorList>
            <consortium name="EnsemblMetazoa"/>
        </authorList>
    </citation>
    <scope>IDENTIFICATION</scope>
</reference>
<evidence type="ECO:0000256" key="1">
    <source>
        <dbReference type="ARBA" id="ARBA00001946"/>
    </source>
</evidence>
<evidence type="ECO:0000256" key="2">
    <source>
        <dbReference type="ARBA" id="ARBA00004436"/>
    </source>
</evidence>
<keyword evidence="6" id="KW-0548">Nucleotidyltransferase</keyword>
<evidence type="ECO:0000256" key="9">
    <source>
        <dbReference type="ARBA" id="ARBA00023125"/>
    </source>
</evidence>
<dbReference type="PRINTS" id="PR00867">
    <property type="entry name" value="DNAPOLG"/>
</dbReference>
<dbReference type="SUPFAM" id="SSF56672">
    <property type="entry name" value="DNA/RNA polymerases"/>
    <property type="match status" value="1"/>
</dbReference>
<comment type="subcellular location">
    <subcellularLocation>
        <location evidence="2">Mitochondrion matrix</location>
        <location evidence="2">Mitochondrion nucleoid</location>
    </subcellularLocation>
</comment>
<evidence type="ECO:0000256" key="8">
    <source>
        <dbReference type="ARBA" id="ARBA00022842"/>
    </source>
</evidence>
<evidence type="ECO:0000256" key="4">
    <source>
        <dbReference type="ARBA" id="ARBA00015350"/>
    </source>
</evidence>
<dbReference type="InterPro" id="IPR001098">
    <property type="entry name" value="DNA-dir_DNA_pol_A_palm_dom"/>
</dbReference>
<dbReference type="GO" id="GO:0042645">
    <property type="term" value="C:mitochondrial nucleoid"/>
    <property type="evidence" value="ECO:0007669"/>
    <property type="project" value="UniProtKB-SubCell"/>
</dbReference>
<reference evidence="15" key="1">
    <citation type="journal article" date="2010" name="Nature">
        <title>The Amphimedon queenslandica genome and the evolution of animal complexity.</title>
        <authorList>
            <person name="Srivastava M."/>
            <person name="Simakov O."/>
            <person name="Chapman J."/>
            <person name="Fahey B."/>
            <person name="Gauthier M.E."/>
            <person name="Mitros T."/>
            <person name="Richards G.S."/>
            <person name="Conaco C."/>
            <person name="Dacre M."/>
            <person name="Hellsten U."/>
            <person name="Larroux C."/>
            <person name="Putnam N.H."/>
            <person name="Stanke M."/>
            <person name="Adamska M."/>
            <person name="Darling A."/>
            <person name="Degnan S.M."/>
            <person name="Oakley T.H."/>
            <person name="Plachetzki D.C."/>
            <person name="Zhai Y."/>
            <person name="Adamski M."/>
            <person name="Calcino A."/>
            <person name="Cummins S.F."/>
            <person name="Goodstein D.M."/>
            <person name="Harris C."/>
            <person name="Jackson D.J."/>
            <person name="Leys S.P."/>
            <person name="Shu S."/>
            <person name="Woodcroft B.J."/>
            <person name="Vervoort M."/>
            <person name="Kosik K.S."/>
            <person name="Manning G."/>
            <person name="Degnan B.M."/>
            <person name="Rokhsar D.S."/>
        </authorList>
    </citation>
    <scope>NUCLEOTIDE SEQUENCE [LARGE SCALE GENOMIC DNA]</scope>
</reference>
<dbReference type="AlphaFoldDB" id="A0AAN0JI53"/>
<evidence type="ECO:0000313" key="14">
    <source>
        <dbReference type="EnsemblMetazoa" id="XP_019856654.1"/>
    </source>
</evidence>
<proteinExistence type="inferred from homology"/>
<evidence type="ECO:0000256" key="5">
    <source>
        <dbReference type="ARBA" id="ARBA00022679"/>
    </source>
</evidence>
<evidence type="ECO:0000259" key="13">
    <source>
        <dbReference type="SMART" id="SM00482"/>
    </source>
</evidence>
<evidence type="ECO:0000256" key="3">
    <source>
        <dbReference type="ARBA" id="ARBA00007705"/>
    </source>
</evidence>
<dbReference type="FunFam" id="3.30.420.390:FF:000004">
    <property type="entry name" value="DNA polymerase subunit gamma-1, mitochondrial"/>
    <property type="match status" value="1"/>
</dbReference>
<dbReference type="GO" id="GO:0008408">
    <property type="term" value="F:3'-5' exonuclease activity"/>
    <property type="evidence" value="ECO:0007669"/>
    <property type="project" value="TreeGrafter"/>
</dbReference>
<dbReference type="PANTHER" id="PTHR10267:SF0">
    <property type="entry name" value="DNA POLYMERASE SUBUNIT GAMMA-1"/>
    <property type="match status" value="1"/>
</dbReference>
<dbReference type="GO" id="GO:0006264">
    <property type="term" value="P:mitochondrial DNA replication"/>
    <property type="evidence" value="ECO:0007669"/>
    <property type="project" value="TreeGrafter"/>
</dbReference>